<proteinExistence type="predicted"/>
<organism evidence="1 2">
    <name type="scientific">Sphingomicrobium clamense</name>
    <dbReference type="NCBI Taxonomy" id="2851013"/>
    <lineage>
        <taxon>Bacteria</taxon>
        <taxon>Pseudomonadati</taxon>
        <taxon>Pseudomonadota</taxon>
        <taxon>Alphaproteobacteria</taxon>
        <taxon>Sphingomonadales</taxon>
        <taxon>Sphingomonadaceae</taxon>
        <taxon>Sphingomicrobium</taxon>
    </lineage>
</organism>
<protein>
    <recommendedName>
        <fullName evidence="3">Capsular biosynthesis protein</fullName>
    </recommendedName>
</protein>
<dbReference type="Proteomes" id="UP000698028">
    <property type="component" value="Unassembled WGS sequence"/>
</dbReference>
<dbReference type="RefSeq" id="WP_218632003.1">
    <property type="nucleotide sequence ID" value="NZ_JAHVAH010000001.1"/>
</dbReference>
<dbReference type="Pfam" id="PF05159">
    <property type="entry name" value="Capsule_synth"/>
    <property type="match status" value="1"/>
</dbReference>
<dbReference type="EMBL" id="JAHVAH010000001">
    <property type="protein sequence ID" value="MBW0143965.1"/>
    <property type="molecule type" value="Genomic_DNA"/>
</dbReference>
<keyword evidence="2" id="KW-1185">Reference proteome</keyword>
<sequence length="436" mass="47844">MAIVRQLTDQASLHVAERSPRILLLQGPVGPFFSRLQQALEARGADVTRVLFNSGDKLFGPRRNTVRFTGSVEAWHEWLETRFAEERPDAIILFGAKRPAHRIAREVAAREGIEIVSLEEGYLRSGFVTCEVGGNNDLSPVCGLVPEPEEEIAAPASANLGSSFRIMSLYGFLYYGHRILFTPKSDEPLIHRPLRSVVPEGLFWLRNVLRLVGSKISEAGIIQRLTEGLDKDYFLIPLQMPSDSQMGAAARGWNIERLVDATIRSFAKTGTASRLVFKLHPLDGHARSRENRIREIAEAHGVSERVSILHSGSIAQLAIHSKGMIVINSTSGMTAIHHGTPLLVMGEAVFRNPALVQCGQDEGDIEAFMVDQWVADEATRRRYEQFLAREALAPGDYYGSRGSKIAAAAIAEKVIERATAADSASDASDRAISPSA</sequence>
<comment type="caution">
    <text evidence="1">The sequence shown here is derived from an EMBL/GenBank/DDBJ whole genome shotgun (WGS) entry which is preliminary data.</text>
</comment>
<reference evidence="1 2" key="1">
    <citation type="submission" date="2021-07" db="EMBL/GenBank/DDBJ databases">
        <title>The draft genome sequence of Sphingomicrobium sp. B8.</title>
        <authorList>
            <person name="Mu L."/>
        </authorList>
    </citation>
    <scope>NUCLEOTIDE SEQUENCE [LARGE SCALE GENOMIC DNA]</scope>
    <source>
        <strain evidence="1 2">B8</strain>
    </source>
</reference>
<evidence type="ECO:0008006" key="3">
    <source>
        <dbReference type="Google" id="ProtNLM"/>
    </source>
</evidence>
<evidence type="ECO:0000313" key="1">
    <source>
        <dbReference type="EMBL" id="MBW0143965.1"/>
    </source>
</evidence>
<evidence type="ECO:0000313" key="2">
    <source>
        <dbReference type="Proteomes" id="UP000698028"/>
    </source>
</evidence>
<gene>
    <name evidence="1" type="ORF">KTQ36_01485</name>
</gene>
<dbReference type="InterPro" id="IPR007833">
    <property type="entry name" value="Capsule_polysaccharide_synth"/>
</dbReference>
<accession>A0ABS6V335</accession>
<name>A0ABS6V335_9SPHN</name>